<gene>
    <name evidence="1" type="ORF">X797_011327</name>
</gene>
<dbReference type="OrthoDB" id="2322999at2759"/>
<evidence type="ECO:0000313" key="1">
    <source>
        <dbReference type="EMBL" id="EXU95611.1"/>
    </source>
</evidence>
<proteinExistence type="predicted"/>
<dbReference type="EMBL" id="JELW01000072">
    <property type="protein sequence ID" value="EXU95611.1"/>
    <property type="molecule type" value="Genomic_DNA"/>
</dbReference>
<protein>
    <submittedName>
        <fullName evidence="1">Uncharacterized protein</fullName>
    </submittedName>
</protein>
<comment type="caution">
    <text evidence="1">The sequence shown here is derived from an EMBL/GenBank/DDBJ whole genome shotgun (WGS) entry which is preliminary data.</text>
</comment>
<dbReference type="Proteomes" id="UP000030151">
    <property type="component" value="Unassembled WGS sequence"/>
</dbReference>
<accession>A0A014P2N0</accession>
<reference evidence="1 2" key="1">
    <citation type="submission" date="2014-02" db="EMBL/GenBank/DDBJ databases">
        <title>The genome sequence of the entomopathogenic fungus Metarhizium robertsii ARSEF 2575.</title>
        <authorList>
            <person name="Giuliano Garisto Donzelli B."/>
            <person name="Roe B.A."/>
            <person name="Macmil S.L."/>
            <person name="Krasnoff S.B."/>
            <person name="Gibson D.M."/>
        </authorList>
    </citation>
    <scope>NUCLEOTIDE SEQUENCE [LARGE SCALE GENOMIC DNA]</scope>
    <source>
        <strain evidence="1 2">ARSEF 2575</strain>
    </source>
</reference>
<sequence length="247" mass="27994">MCPDNPVPGLSKALTEQDLRKSQNIYNTLQDESRQPELSESHLNALAELFVRHFAHETFGVHLAHSHFRIPSNNVLLGTNYNGPCSRWAKTIPFEDMNLGRVHGHIFVLRDNTFHPYEFQIGSMPDPPQGTSEFLAELAEYLVMHNLTDLVGLQVIHPDPLPMYELVLPMGTIMMDASRLTGCLPTRHTGWRFEIRDGEPRVCTPYETHAKHSGGHDIFNKGSPLPKLDNIEDVMNVLEQKKVLLKV</sequence>
<evidence type="ECO:0000313" key="2">
    <source>
        <dbReference type="Proteomes" id="UP000030151"/>
    </source>
</evidence>
<name>A0A014P2N0_9HYPO</name>
<dbReference type="HOGENOM" id="CLU_077469_0_0_1"/>
<organism evidence="1 2">
    <name type="scientific">Metarhizium robertsii</name>
    <dbReference type="NCBI Taxonomy" id="568076"/>
    <lineage>
        <taxon>Eukaryota</taxon>
        <taxon>Fungi</taxon>
        <taxon>Dikarya</taxon>
        <taxon>Ascomycota</taxon>
        <taxon>Pezizomycotina</taxon>
        <taxon>Sordariomycetes</taxon>
        <taxon>Hypocreomycetidae</taxon>
        <taxon>Hypocreales</taxon>
        <taxon>Clavicipitaceae</taxon>
        <taxon>Metarhizium</taxon>
    </lineage>
</organism>
<dbReference type="eggNOG" id="ENOG502SVH9">
    <property type="taxonomic scope" value="Eukaryota"/>
</dbReference>
<dbReference type="AlphaFoldDB" id="A0A014P2N0"/>